<keyword evidence="1" id="KW-0472">Membrane</keyword>
<accession>A0AAN7BZZ7</accession>
<keyword evidence="1" id="KW-0812">Transmembrane</keyword>
<protein>
    <submittedName>
        <fullName evidence="2">Uncharacterized protein</fullName>
    </submittedName>
</protein>
<evidence type="ECO:0000256" key="1">
    <source>
        <dbReference type="SAM" id="Phobius"/>
    </source>
</evidence>
<gene>
    <name evidence="2" type="ORF">C8A03DRAFT_19991</name>
</gene>
<comment type="caution">
    <text evidence="2">The sequence shown here is derived from an EMBL/GenBank/DDBJ whole genome shotgun (WGS) entry which is preliminary data.</text>
</comment>
<keyword evidence="1" id="KW-1133">Transmembrane helix</keyword>
<organism evidence="2 3">
    <name type="scientific">Achaetomium macrosporum</name>
    <dbReference type="NCBI Taxonomy" id="79813"/>
    <lineage>
        <taxon>Eukaryota</taxon>
        <taxon>Fungi</taxon>
        <taxon>Dikarya</taxon>
        <taxon>Ascomycota</taxon>
        <taxon>Pezizomycotina</taxon>
        <taxon>Sordariomycetes</taxon>
        <taxon>Sordariomycetidae</taxon>
        <taxon>Sordariales</taxon>
        <taxon>Chaetomiaceae</taxon>
        <taxon>Achaetomium</taxon>
    </lineage>
</organism>
<name>A0AAN7BZZ7_9PEZI</name>
<feature type="transmembrane region" description="Helical" evidence="1">
    <location>
        <begin position="12"/>
        <end position="35"/>
    </location>
</feature>
<reference evidence="2" key="1">
    <citation type="journal article" date="2023" name="Mol. Phylogenet. Evol.">
        <title>Genome-scale phylogeny and comparative genomics of the fungal order Sordariales.</title>
        <authorList>
            <person name="Hensen N."/>
            <person name="Bonometti L."/>
            <person name="Westerberg I."/>
            <person name="Brannstrom I.O."/>
            <person name="Guillou S."/>
            <person name="Cros-Aarteil S."/>
            <person name="Calhoun S."/>
            <person name="Haridas S."/>
            <person name="Kuo A."/>
            <person name="Mondo S."/>
            <person name="Pangilinan J."/>
            <person name="Riley R."/>
            <person name="LaButti K."/>
            <person name="Andreopoulos B."/>
            <person name="Lipzen A."/>
            <person name="Chen C."/>
            <person name="Yan M."/>
            <person name="Daum C."/>
            <person name="Ng V."/>
            <person name="Clum A."/>
            <person name="Steindorff A."/>
            <person name="Ohm R.A."/>
            <person name="Martin F."/>
            <person name="Silar P."/>
            <person name="Natvig D.O."/>
            <person name="Lalanne C."/>
            <person name="Gautier V."/>
            <person name="Ament-Velasquez S.L."/>
            <person name="Kruys A."/>
            <person name="Hutchinson M.I."/>
            <person name="Powell A.J."/>
            <person name="Barry K."/>
            <person name="Miller A.N."/>
            <person name="Grigoriev I.V."/>
            <person name="Debuchy R."/>
            <person name="Gladieux P."/>
            <person name="Hiltunen Thoren M."/>
            <person name="Johannesson H."/>
        </authorList>
    </citation>
    <scope>NUCLEOTIDE SEQUENCE</scope>
    <source>
        <strain evidence="2">CBS 532.94</strain>
    </source>
</reference>
<evidence type="ECO:0000313" key="3">
    <source>
        <dbReference type="Proteomes" id="UP001303760"/>
    </source>
</evidence>
<reference evidence="2" key="2">
    <citation type="submission" date="2023-05" db="EMBL/GenBank/DDBJ databases">
        <authorList>
            <consortium name="Lawrence Berkeley National Laboratory"/>
            <person name="Steindorff A."/>
            <person name="Hensen N."/>
            <person name="Bonometti L."/>
            <person name="Westerberg I."/>
            <person name="Brannstrom I.O."/>
            <person name="Guillou S."/>
            <person name="Cros-Aarteil S."/>
            <person name="Calhoun S."/>
            <person name="Haridas S."/>
            <person name="Kuo A."/>
            <person name="Mondo S."/>
            <person name="Pangilinan J."/>
            <person name="Riley R."/>
            <person name="Labutti K."/>
            <person name="Andreopoulos B."/>
            <person name="Lipzen A."/>
            <person name="Chen C."/>
            <person name="Yanf M."/>
            <person name="Daum C."/>
            <person name="Ng V."/>
            <person name="Clum A."/>
            <person name="Ohm R."/>
            <person name="Martin F."/>
            <person name="Silar P."/>
            <person name="Natvig D."/>
            <person name="Lalanne C."/>
            <person name="Gautier V."/>
            <person name="Ament-Velasquez S.L."/>
            <person name="Kruys A."/>
            <person name="Hutchinson M.I."/>
            <person name="Powell A.J."/>
            <person name="Barry K."/>
            <person name="Miller A.N."/>
            <person name="Grigoriev I.V."/>
            <person name="Debuchy R."/>
            <person name="Gladieux P."/>
            <person name="Thoren M.H."/>
            <person name="Johannesson H."/>
        </authorList>
    </citation>
    <scope>NUCLEOTIDE SEQUENCE</scope>
    <source>
        <strain evidence="2">CBS 532.94</strain>
    </source>
</reference>
<dbReference type="AlphaFoldDB" id="A0AAN7BZZ7"/>
<sequence length="491" mass="55131">MSSALSTTVSSVFTIIAGVASILALASLITLYTFIKQLSIARKHMEEAKGRDMIGEWHNVAIRRDSCDDRLSAQVPFISLPGLVEHDSRLEPPLAPHRLLKNQHMSGWANFLDCLRFSPALIDSLAELRPCPVSTENTTSLIEKRLPMRWNGNEFVSLCAALGFQQETRNNRGGEYQFNILPLPALWFSPLGHFTIIKAKDGLVVSFRPRTYERPRLPRYQHPTLLPAVGAPAKFCLRTRAFYAVNSLPTGPGNQDIALFFGGRRSWEIKPIDATKEKRLRIVEGEIYNTVEADLIQTWGLNHEHFSFLRFDDLPLNGAWPCEGLRIGKFVIPAESGVLLRYIKSSLLELAPDGYVFTAHEKLTSHLDAIFNHAYGLETRECLSKLRTPANTGCATMVLLNSALEAVHRLHTVYPTMNDLQAAALGVEDCKTITRLVQRLRQLYTSKDGNAARGRELRWALICRPDLVRHLSAELRNQSQRLDDMLNPGEG</sequence>
<dbReference type="EMBL" id="MU860885">
    <property type="protein sequence ID" value="KAK4232791.1"/>
    <property type="molecule type" value="Genomic_DNA"/>
</dbReference>
<feature type="non-terminal residue" evidence="2">
    <location>
        <position position="491"/>
    </location>
</feature>
<keyword evidence="3" id="KW-1185">Reference proteome</keyword>
<dbReference type="Proteomes" id="UP001303760">
    <property type="component" value="Unassembled WGS sequence"/>
</dbReference>
<proteinExistence type="predicted"/>
<evidence type="ECO:0000313" key="2">
    <source>
        <dbReference type="EMBL" id="KAK4232791.1"/>
    </source>
</evidence>